<name>A0A7D5QCG2_9EURY</name>
<evidence type="ECO:0000259" key="5">
    <source>
        <dbReference type="Pfam" id="PF00496"/>
    </source>
</evidence>
<dbReference type="Gene3D" id="3.40.190.10">
    <property type="entry name" value="Periplasmic binding protein-like II"/>
    <property type="match status" value="1"/>
</dbReference>
<dbReference type="GeneID" id="56039875"/>
<dbReference type="OrthoDB" id="233597at2157"/>
<dbReference type="GO" id="GO:1904680">
    <property type="term" value="F:peptide transmembrane transporter activity"/>
    <property type="evidence" value="ECO:0007669"/>
    <property type="project" value="TreeGrafter"/>
</dbReference>
<dbReference type="EMBL" id="CP058580">
    <property type="protein sequence ID" value="QLG64156.1"/>
    <property type="molecule type" value="Genomic_DNA"/>
</dbReference>
<reference evidence="6 7" key="1">
    <citation type="submission" date="2020-06" db="EMBL/GenBank/DDBJ databases">
        <title>NJ-3-1, isolated from saline soil.</title>
        <authorList>
            <person name="Cui H.L."/>
            <person name="Shi X."/>
        </authorList>
    </citation>
    <scope>NUCLEOTIDE SEQUENCE [LARGE SCALE GENOMIC DNA]</scope>
    <source>
        <strain evidence="6 7">NJ-3-1</strain>
        <plasmid evidence="6 7">unnamed1</plasmid>
    </source>
</reference>
<evidence type="ECO:0000313" key="6">
    <source>
        <dbReference type="EMBL" id="QLG64156.1"/>
    </source>
</evidence>
<keyword evidence="3" id="KW-0732">Signal</keyword>
<accession>A0A7D5QCG2</accession>
<dbReference type="RefSeq" id="WP_179270739.1">
    <property type="nucleotide sequence ID" value="NZ_CP058580.1"/>
</dbReference>
<dbReference type="PANTHER" id="PTHR30290">
    <property type="entry name" value="PERIPLASMIC BINDING COMPONENT OF ABC TRANSPORTER"/>
    <property type="match status" value="1"/>
</dbReference>
<dbReference type="KEGG" id="halu:HUG12_20410"/>
<dbReference type="Gene3D" id="3.10.105.10">
    <property type="entry name" value="Dipeptide-binding Protein, Domain 3"/>
    <property type="match status" value="2"/>
</dbReference>
<comment type="similarity">
    <text evidence="1">Belongs to the bacterial solute-binding protein 5 family.</text>
</comment>
<dbReference type="SUPFAM" id="SSF53850">
    <property type="entry name" value="Periplasmic binding protein-like II"/>
    <property type="match status" value="2"/>
</dbReference>
<gene>
    <name evidence="6" type="ORF">HUG12_20410</name>
</gene>
<dbReference type="PANTHER" id="PTHR30290:SF9">
    <property type="entry name" value="OLIGOPEPTIDE-BINDING PROTEIN APPA"/>
    <property type="match status" value="1"/>
</dbReference>
<organism evidence="6 7">
    <name type="scientific">Halorarum salinum</name>
    <dbReference type="NCBI Taxonomy" id="2743089"/>
    <lineage>
        <taxon>Archaea</taxon>
        <taxon>Methanobacteriati</taxon>
        <taxon>Methanobacteriota</taxon>
        <taxon>Stenosarchaea group</taxon>
        <taxon>Halobacteria</taxon>
        <taxon>Halobacteriales</taxon>
        <taxon>Haloferacaceae</taxon>
        <taxon>Halorarum</taxon>
    </lineage>
</organism>
<dbReference type="PROSITE" id="PS51257">
    <property type="entry name" value="PROKAR_LIPOPROTEIN"/>
    <property type="match status" value="1"/>
</dbReference>
<feature type="compositionally biased region" description="Gly residues" evidence="4">
    <location>
        <begin position="32"/>
        <end position="43"/>
    </location>
</feature>
<sequence length="604" mass="65240">MPSSGRESGDRRVDRRRVLQTIGVASAAALAGCGGGGGNGDGNGGDDTDTPGGAADLGERVPTLTFQYWSDQGPPTVLFEETISNVQARTGEMGFDIETMPMTTAEGLDSVANDNRDFHIAVNSHGPSPGRLDPNELLTNYSIDFAGADGNYNPANYASCEFSDPAARQATVGDPDERRQVVGEAMSVFSEDLAFIPTIERPTTAAINTDQIQSIEAGAAGLTDTHWAALVEAGVSAQSGTDAVVANLPSEHLTSSFYPTVADGDSMGLYTSLTHSPLLMYDSNYELTPVLAEDWETSDDGTSTTFNLRQATFHNGDPVTPEDVKWTYEFLSEQYHAGNYQWTNLPEDLTVEIVDDSTVSFNTENPAPTLLTASLSIYGVLPRDPYVNAGIEDSPTDFEDPMIGAGPYRITAYNNQQNMQLEPHDGHPVYSPDTQILLQLYDSTDGVTRAFQNGELNVAVAIHPEAGQQLQDNMGGNVQIISGVAHLPFGIMPQQSFAPGMFPEFRQALSHMVDRQNLNETYAFGESQVVTHATFNSQEHPWYNEEVLTQIAGESADVEQAKQVLEDAGWGWDDAGNLHYPQDASMEAWPQGEEPSPDDFPCLG</sequence>
<evidence type="ECO:0000313" key="7">
    <source>
        <dbReference type="Proteomes" id="UP000509626"/>
    </source>
</evidence>
<dbReference type="CDD" id="cd00995">
    <property type="entry name" value="PBP2_NikA_DppA_OppA_like"/>
    <property type="match status" value="1"/>
</dbReference>
<evidence type="ECO:0000256" key="1">
    <source>
        <dbReference type="ARBA" id="ARBA00005695"/>
    </source>
</evidence>
<keyword evidence="6" id="KW-0614">Plasmid</keyword>
<feature type="domain" description="Solute-binding protein family 5" evidence="5">
    <location>
        <begin position="286"/>
        <end position="578"/>
    </location>
</feature>
<dbReference type="Proteomes" id="UP000509626">
    <property type="component" value="Plasmid unnamed1"/>
</dbReference>
<dbReference type="InterPro" id="IPR000914">
    <property type="entry name" value="SBP_5_dom"/>
</dbReference>
<feature type="region of interest" description="Disordered" evidence="4">
    <location>
        <begin position="30"/>
        <end position="58"/>
    </location>
</feature>
<dbReference type="InterPro" id="IPR039424">
    <property type="entry name" value="SBP_5"/>
</dbReference>
<evidence type="ECO:0000256" key="2">
    <source>
        <dbReference type="ARBA" id="ARBA00022448"/>
    </source>
</evidence>
<keyword evidence="2" id="KW-0813">Transport</keyword>
<keyword evidence="7" id="KW-1185">Reference proteome</keyword>
<proteinExistence type="inferred from homology"/>
<dbReference type="AlphaFoldDB" id="A0A7D5QCG2"/>
<dbReference type="Pfam" id="PF00496">
    <property type="entry name" value="SBP_bac_5"/>
    <property type="match status" value="1"/>
</dbReference>
<dbReference type="GO" id="GO:0015833">
    <property type="term" value="P:peptide transport"/>
    <property type="evidence" value="ECO:0007669"/>
    <property type="project" value="TreeGrafter"/>
</dbReference>
<protein>
    <recommendedName>
        <fullName evidence="5">Solute-binding protein family 5 domain-containing protein</fullName>
    </recommendedName>
</protein>
<evidence type="ECO:0000256" key="3">
    <source>
        <dbReference type="ARBA" id="ARBA00022729"/>
    </source>
</evidence>
<evidence type="ECO:0000256" key="4">
    <source>
        <dbReference type="SAM" id="MobiDB-lite"/>
    </source>
</evidence>
<geneLocation type="plasmid" evidence="6 7">
    <name>unnamed1</name>
</geneLocation>